<evidence type="ECO:0000256" key="1">
    <source>
        <dbReference type="ARBA" id="ARBA00022741"/>
    </source>
</evidence>
<accession>A0A1Y3PF69</accession>
<evidence type="ECO:0000313" key="4">
    <source>
        <dbReference type="EMBL" id="OUM86005.1"/>
    </source>
</evidence>
<dbReference type="Proteomes" id="UP000196475">
    <property type="component" value="Unassembled WGS sequence"/>
</dbReference>
<dbReference type="Gene3D" id="3.30.70.270">
    <property type="match status" value="1"/>
</dbReference>
<dbReference type="AlphaFoldDB" id="A0A1Y3PF69"/>
<dbReference type="GO" id="GO:0051607">
    <property type="term" value="P:defense response to virus"/>
    <property type="evidence" value="ECO:0007669"/>
    <property type="project" value="UniProtKB-KW"/>
</dbReference>
<dbReference type="InterPro" id="IPR043128">
    <property type="entry name" value="Rev_trsase/Diguanyl_cyclase"/>
</dbReference>
<dbReference type="Pfam" id="PF22335">
    <property type="entry name" value="Cas10-Cmr2_palm2"/>
    <property type="match status" value="1"/>
</dbReference>
<sequence length="742" mass="86724">MKAIRWTDWMFHPVSEQPESYAPDPNDLVWQDPVTETIFFMPEEEYDGLLRQLEEKLATMSAEERFWHVWHQDTIPFGTREPLQLAPHMPYPKPLYARHWHNATKSERMRTRLSDHVLIRTGLYYALYHPNKENWPALRKQLLQIHSPIAQPIDQFLSTGQWIGEPQQLSIVKAGAVKIKQYFMETSHLQEVRGASLLLDELNRKRILRLLAEYWTPEILVYSGGGNFLILCPEAEGPLCAGKIEELFKTVTIHAKCVAHTETFSIRDLAMDRFQDNLSWLEMRKHELQMLKLPPTDDISPDINAYRSKQMDISFKIDHLNDADRHRLAAHADSFLRTSDKPLCQQCRQRIADVQIDPYQDEPRLCCNTCLHKIIAGKNRSVFVEEMKDLFQRLGKPFADMALAETLEDIIKSQRERYGKDELAVIYGDGNNMGAVVEQIRSFQVYRYFSHLTASITKYALYTTLQELILENHQHDKAPFEIIAVGGDDLFFIVPGLYGLETAKRLGRKFDAGFRKYPASGDDEEKLTLSVGICFAPYKIPLTVLFSTAEELLKSAKQHKKQSRVRGGTLDFMKLESNSPFSQNVQTYRQLNHVRTVRTSTGKQFTLHHLFRPYSWDETDAMQTFIRKLKNIDTARQLAFRLRDSVIQMSTKEANLYYLVHFCTARFDDKQDEDRHCVHECYRAFLDAPWTKEKNIKEKYFPYIIIQDENQEHLYTPWHDVMELWDMEEEELWQESLPSNGT</sequence>
<feature type="domain" description="GGDEF" evidence="3">
    <location>
        <begin position="421"/>
        <end position="569"/>
    </location>
</feature>
<keyword evidence="1" id="KW-0547">Nucleotide-binding</keyword>
<dbReference type="GO" id="GO:0000166">
    <property type="term" value="F:nucleotide binding"/>
    <property type="evidence" value="ECO:0007669"/>
    <property type="project" value="UniProtKB-KW"/>
</dbReference>
<keyword evidence="2" id="KW-0051">Antiviral defense</keyword>
<reference evidence="5" key="1">
    <citation type="submission" date="2016-06" db="EMBL/GenBank/DDBJ databases">
        <authorList>
            <person name="Nascimento L."/>
            <person name="Pereira R.V."/>
            <person name="Martins L.F."/>
            <person name="Quaggio R.B."/>
            <person name="Silva A.M."/>
            <person name="Setubal J.C."/>
        </authorList>
    </citation>
    <scope>NUCLEOTIDE SEQUENCE [LARGE SCALE GENOMIC DNA]</scope>
</reference>
<evidence type="ECO:0000259" key="3">
    <source>
        <dbReference type="PROSITE" id="PS50887"/>
    </source>
</evidence>
<proteinExistence type="predicted"/>
<dbReference type="PANTHER" id="PTHR36528">
    <property type="entry name" value="CRISPR SYSTEM SINGLE-STRAND-SPECIFIC DEOXYRIBONUCLEASE CAS10/CSM1 (SUBTYPE III-A)"/>
    <property type="match status" value="1"/>
</dbReference>
<gene>
    <name evidence="4" type="ORF">BAA01_01175</name>
</gene>
<name>A0A1Y3PF69_9BACI</name>
<dbReference type="InterPro" id="IPR052117">
    <property type="entry name" value="Cas10/Csm1_subtype-III-A"/>
</dbReference>
<organism evidence="4 5">
    <name type="scientific">Bacillus thermozeamaize</name>
    <dbReference type="NCBI Taxonomy" id="230954"/>
    <lineage>
        <taxon>Bacteria</taxon>
        <taxon>Bacillati</taxon>
        <taxon>Bacillota</taxon>
        <taxon>Bacilli</taxon>
        <taxon>Bacillales</taxon>
        <taxon>Bacillaceae</taxon>
        <taxon>Bacillus</taxon>
    </lineage>
</organism>
<protein>
    <recommendedName>
        <fullName evidence="3">GGDEF domain-containing protein</fullName>
    </recommendedName>
</protein>
<comment type="caution">
    <text evidence="4">The sequence shown here is derived from an EMBL/GenBank/DDBJ whole genome shotgun (WGS) entry which is preliminary data.</text>
</comment>
<dbReference type="PANTHER" id="PTHR36528:SF1">
    <property type="entry name" value="CRISPR SYSTEM SINGLE-STRAND-SPECIFIC DEOXYRIBONUCLEASE CAS10_CSM1 (SUBTYPE III-A)"/>
    <property type="match status" value="1"/>
</dbReference>
<evidence type="ECO:0000256" key="2">
    <source>
        <dbReference type="ARBA" id="ARBA00023118"/>
    </source>
</evidence>
<dbReference type="EMBL" id="LZRT01000094">
    <property type="protein sequence ID" value="OUM86005.1"/>
    <property type="molecule type" value="Genomic_DNA"/>
</dbReference>
<dbReference type="InterPro" id="IPR000160">
    <property type="entry name" value="GGDEF_dom"/>
</dbReference>
<dbReference type="InterPro" id="IPR054767">
    <property type="entry name" value="Cas10-Cmr2_palm2"/>
</dbReference>
<dbReference type="PROSITE" id="PS50887">
    <property type="entry name" value="GGDEF"/>
    <property type="match status" value="1"/>
</dbReference>
<evidence type="ECO:0000313" key="5">
    <source>
        <dbReference type="Proteomes" id="UP000196475"/>
    </source>
</evidence>